<dbReference type="InterPro" id="IPR045851">
    <property type="entry name" value="AMP-bd_C_sf"/>
</dbReference>
<evidence type="ECO:0000256" key="1">
    <source>
        <dbReference type="ARBA" id="ARBA00006432"/>
    </source>
</evidence>
<name>A0ABX2EUM0_9BURK</name>
<dbReference type="Pfam" id="PF00501">
    <property type="entry name" value="AMP-binding"/>
    <property type="match status" value="1"/>
</dbReference>
<dbReference type="InterPro" id="IPR000873">
    <property type="entry name" value="AMP-dep_synth/lig_dom"/>
</dbReference>
<dbReference type="PANTHER" id="PTHR43201">
    <property type="entry name" value="ACYL-COA SYNTHETASE"/>
    <property type="match status" value="1"/>
</dbReference>
<sequence length="509" mass="54962">MLPIDHLYRTARLLPDSVAVESDSTALSYRELALRVDALAAHVQSIVPGCRNRIAICGHNSLAHYLAILATYACGNTWVALNPQNSKRDLDRIVEVTRPALFIVDDDCLDKFTPNGAPVLIATDVSGGTGFESIIRRHGGDRPNRDGVTLDDLQAIKFTGGSSGVPKAVQQPYRVGSTVHLHMRLMYGYHGGDTGLAVSPLTHAGGTYILPLLAVGGRTILLRKPAAPAILDAIEQRGVTRMFLAPTLLYALMAEQQRQPRDTRALHSITYGAAPMPVEKIRQAQAIFGAKIDVTYGQTEASQCLTGATREQLADERHAGTVGRPGPLVQVEVMDAQGRILPPGESGEVVARGDLLMKGYLDNPELTAATIVDGWLHTGDLGAFDEQGFLTIRGRLKEMIISGGFNVYPTDVEAALSKHPGVHESIVFGLSDEKWGERVEAAVRLRDGASVDAAELIRFVKAEIGSVQAPKAIHIVADLPRNEVGKVVRREVRQRFEQDEPGAASKVQP</sequence>
<evidence type="ECO:0000259" key="3">
    <source>
        <dbReference type="Pfam" id="PF00501"/>
    </source>
</evidence>
<dbReference type="SUPFAM" id="SSF56801">
    <property type="entry name" value="Acetyl-CoA synthetase-like"/>
    <property type="match status" value="1"/>
</dbReference>
<gene>
    <name evidence="5" type="ORF">HLB44_35890</name>
</gene>
<evidence type="ECO:0000313" key="6">
    <source>
        <dbReference type="Proteomes" id="UP000737171"/>
    </source>
</evidence>
<comment type="caution">
    <text evidence="5">The sequence shown here is derived from an EMBL/GenBank/DDBJ whole genome shotgun (WGS) entry which is preliminary data.</text>
</comment>
<protein>
    <submittedName>
        <fullName evidence="5">AMP-binding protein</fullName>
    </submittedName>
</protein>
<dbReference type="InterPro" id="IPR042099">
    <property type="entry name" value="ANL_N_sf"/>
</dbReference>
<dbReference type="InterPro" id="IPR020845">
    <property type="entry name" value="AMP-binding_CS"/>
</dbReference>
<dbReference type="PROSITE" id="PS00455">
    <property type="entry name" value="AMP_BINDING"/>
    <property type="match status" value="1"/>
</dbReference>
<accession>A0ABX2EUM0</accession>
<reference evidence="5 6" key="1">
    <citation type="submission" date="2020-05" db="EMBL/GenBank/DDBJ databases">
        <title>Aquincola sp. isolate from soil.</title>
        <authorList>
            <person name="Han J."/>
            <person name="Kim D.-U."/>
        </authorList>
    </citation>
    <scope>NUCLEOTIDE SEQUENCE [LARGE SCALE GENOMIC DNA]</scope>
    <source>
        <strain evidence="5 6">S2</strain>
    </source>
</reference>
<dbReference type="EMBL" id="JABRWJ010000024">
    <property type="protein sequence ID" value="NRF72373.1"/>
    <property type="molecule type" value="Genomic_DNA"/>
</dbReference>
<proteinExistence type="inferred from homology"/>
<dbReference type="Gene3D" id="3.30.300.30">
    <property type="match status" value="1"/>
</dbReference>
<dbReference type="Proteomes" id="UP000737171">
    <property type="component" value="Unassembled WGS sequence"/>
</dbReference>
<dbReference type="RefSeq" id="WP_173135481.1">
    <property type="nucleotide sequence ID" value="NZ_JABRWJ010000024.1"/>
</dbReference>
<dbReference type="Pfam" id="PF13193">
    <property type="entry name" value="AMP-binding_C"/>
    <property type="match status" value="1"/>
</dbReference>
<comment type="similarity">
    <text evidence="1">Belongs to the ATP-dependent AMP-binding enzyme family.</text>
</comment>
<evidence type="ECO:0000259" key="4">
    <source>
        <dbReference type="Pfam" id="PF13193"/>
    </source>
</evidence>
<organism evidence="5 6">
    <name type="scientific">Pseudaquabacterium terrae</name>
    <dbReference type="NCBI Taxonomy" id="2732868"/>
    <lineage>
        <taxon>Bacteria</taxon>
        <taxon>Pseudomonadati</taxon>
        <taxon>Pseudomonadota</taxon>
        <taxon>Betaproteobacteria</taxon>
        <taxon>Burkholderiales</taxon>
        <taxon>Sphaerotilaceae</taxon>
        <taxon>Pseudaquabacterium</taxon>
    </lineage>
</organism>
<evidence type="ECO:0000313" key="5">
    <source>
        <dbReference type="EMBL" id="NRF72373.1"/>
    </source>
</evidence>
<feature type="domain" description="AMP-dependent synthetase/ligase" evidence="3">
    <location>
        <begin position="9"/>
        <end position="361"/>
    </location>
</feature>
<dbReference type="Gene3D" id="3.40.50.12780">
    <property type="entry name" value="N-terminal domain of ligase-like"/>
    <property type="match status" value="1"/>
</dbReference>
<keyword evidence="2" id="KW-0436">Ligase</keyword>
<dbReference type="PANTHER" id="PTHR43201:SF5">
    <property type="entry name" value="MEDIUM-CHAIN ACYL-COA LIGASE ACSF2, MITOCHONDRIAL"/>
    <property type="match status" value="1"/>
</dbReference>
<keyword evidence="6" id="KW-1185">Reference proteome</keyword>
<evidence type="ECO:0000256" key="2">
    <source>
        <dbReference type="ARBA" id="ARBA00022598"/>
    </source>
</evidence>
<feature type="domain" description="AMP-binding enzyme C-terminal" evidence="4">
    <location>
        <begin position="412"/>
        <end position="486"/>
    </location>
</feature>
<dbReference type="InterPro" id="IPR025110">
    <property type="entry name" value="AMP-bd_C"/>
</dbReference>